<comment type="caution">
    <text evidence="2">The sequence shown here is derived from an EMBL/GenBank/DDBJ whole genome shotgun (WGS) entry which is preliminary data.</text>
</comment>
<organism evidence="2 3">
    <name type="scientific">Atlantibacter subterraneus</name>
    <dbReference type="NCBI Taxonomy" id="255519"/>
    <lineage>
        <taxon>Bacteria</taxon>
        <taxon>Pseudomonadati</taxon>
        <taxon>Pseudomonadota</taxon>
        <taxon>Gammaproteobacteria</taxon>
        <taxon>Enterobacterales</taxon>
        <taxon>Enterobacteriaceae</taxon>
        <taxon>Atlantibacter</taxon>
    </lineage>
</organism>
<dbReference type="GO" id="GO:0051301">
    <property type="term" value="P:cell division"/>
    <property type="evidence" value="ECO:0007669"/>
    <property type="project" value="InterPro"/>
</dbReference>
<evidence type="ECO:0000313" key="2">
    <source>
        <dbReference type="EMBL" id="RSE26022.1"/>
    </source>
</evidence>
<dbReference type="EMBL" id="RHXB01000006">
    <property type="protein sequence ID" value="RSE26022.1"/>
    <property type="molecule type" value="Genomic_DNA"/>
</dbReference>
<name>A0A427UZS9_9ENTR</name>
<sequence>MADSPENRRLHELAALIDSGECRPCTGALKVGVDLGTANIAIVVVDEDNQPVAGVTYPSSVVKDGVVVDYLTASRVVTRLKQILEQKLGRTLDRAATAIPPGISEGNTKVIVNVVESAGFTVTRVLDEPVAAASALNIKNGAVVDVGGGTTGMSILKSGKVIFSADEPTGGSHMTLVIAGALGLPYTEAEEMKKDPAQEAQVFTLVLPVAQKMASLVSGWLATQRVRNIYLVGGASSFSQFAAVFSKQTGRNVIPSVEPLLVTPLGIAMNAGQG</sequence>
<dbReference type="Pfam" id="PF06723">
    <property type="entry name" value="MreB_Mbl"/>
    <property type="match status" value="1"/>
</dbReference>
<dbReference type="NCBIfam" id="TIGR02529">
    <property type="entry name" value="EutJ"/>
    <property type="match status" value="1"/>
</dbReference>
<dbReference type="GeneID" id="84666736"/>
<evidence type="ECO:0000259" key="1">
    <source>
        <dbReference type="SMART" id="SM00842"/>
    </source>
</evidence>
<dbReference type="NCBIfam" id="NF011660">
    <property type="entry name" value="PRK15080.1"/>
    <property type="match status" value="1"/>
</dbReference>
<dbReference type="InterPro" id="IPR043129">
    <property type="entry name" value="ATPase_NBD"/>
</dbReference>
<dbReference type="InterPro" id="IPR003494">
    <property type="entry name" value="SHS2_FtsA"/>
</dbReference>
<feature type="domain" description="SHS2" evidence="1">
    <location>
        <begin position="30"/>
        <end position="136"/>
    </location>
</feature>
<dbReference type="Gene3D" id="3.30.420.40">
    <property type="match status" value="2"/>
</dbReference>
<dbReference type="Proteomes" id="UP000275331">
    <property type="component" value="Unassembled WGS sequence"/>
</dbReference>
<dbReference type="PANTHER" id="PTHR32432:SF3">
    <property type="entry name" value="ETHANOLAMINE UTILIZATION PROTEIN EUTJ"/>
    <property type="match status" value="1"/>
</dbReference>
<gene>
    <name evidence="2" type="primary">eutJ</name>
    <name evidence="2" type="ORF">EGT71_10730</name>
</gene>
<evidence type="ECO:0000313" key="3">
    <source>
        <dbReference type="Proteomes" id="UP000275331"/>
    </source>
</evidence>
<dbReference type="AlphaFoldDB" id="A0A427UZS9"/>
<dbReference type="SMART" id="SM00842">
    <property type="entry name" value="FtsA"/>
    <property type="match status" value="1"/>
</dbReference>
<accession>A0A427UZS9</accession>
<dbReference type="SUPFAM" id="SSF53067">
    <property type="entry name" value="Actin-like ATPase domain"/>
    <property type="match status" value="1"/>
</dbReference>
<dbReference type="OrthoDB" id="306538at2"/>
<reference evidence="2 3" key="1">
    <citation type="submission" date="2018-10" db="EMBL/GenBank/DDBJ databases">
        <title>Transmission dynamics of multidrug resistant bacteria on intensive care unit surfaces.</title>
        <authorList>
            <person name="D'Souza A.W."/>
            <person name="Potter R.F."/>
            <person name="Wallace M."/>
            <person name="Shupe A."/>
            <person name="Patel S."/>
            <person name="Sun S."/>
            <person name="Gul D."/>
            <person name="Kwon J.H."/>
            <person name="Andleeb S."/>
            <person name="Burnham C.-A.D."/>
            <person name="Dantas G."/>
        </authorList>
    </citation>
    <scope>NUCLEOTIDE SEQUENCE [LARGE SCALE GENOMIC DNA]</scope>
    <source>
        <strain evidence="2 3">AS_373</strain>
    </source>
</reference>
<dbReference type="InterPro" id="IPR056546">
    <property type="entry name" value="MreB_MamK-like"/>
</dbReference>
<dbReference type="RefSeq" id="WP_125293755.1">
    <property type="nucleotide sequence ID" value="NZ_CP100494.1"/>
</dbReference>
<dbReference type="CDD" id="cd24047">
    <property type="entry name" value="ASKHA_NBD_EutJ"/>
    <property type="match status" value="1"/>
</dbReference>
<dbReference type="PANTHER" id="PTHR32432">
    <property type="entry name" value="CELL DIVISION PROTEIN FTSA-RELATED"/>
    <property type="match status" value="1"/>
</dbReference>
<dbReference type="InterPro" id="IPR050696">
    <property type="entry name" value="FtsA/MreB"/>
</dbReference>
<dbReference type="InterPro" id="IPR013366">
    <property type="entry name" value="EutJ"/>
</dbReference>
<protein>
    <submittedName>
        <fullName evidence="2">Ethanolamine utilization protein EutJ</fullName>
    </submittedName>
</protein>
<proteinExistence type="predicted"/>